<dbReference type="GO" id="GO:0016740">
    <property type="term" value="F:transferase activity"/>
    <property type="evidence" value="ECO:0007669"/>
    <property type="project" value="UniProtKB-KW"/>
</dbReference>
<gene>
    <name evidence="1" type="ORF">B1B_11987</name>
</gene>
<organism evidence="1">
    <name type="scientific">mine drainage metagenome</name>
    <dbReference type="NCBI Taxonomy" id="410659"/>
    <lineage>
        <taxon>unclassified sequences</taxon>
        <taxon>metagenomes</taxon>
        <taxon>ecological metagenomes</taxon>
    </lineage>
</organism>
<keyword evidence="1" id="KW-0808">Transferase</keyword>
<dbReference type="EMBL" id="AUZY01007818">
    <property type="protein sequence ID" value="EQD48616.1"/>
    <property type="molecule type" value="Genomic_DNA"/>
</dbReference>
<name>T0ZJX9_9ZZZZ</name>
<evidence type="ECO:0000313" key="1">
    <source>
        <dbReference type="EMBL" id="EQD48616.1"/>
    </source>
</evidence>
<feature type="non-terminal residue" evidence="1">
    <location>
        <position position="231"/>
    </location>
</feature>
<reference evidence="1" key="1">
    <citation type="submission" date="2013-08" db="EMBL/GenBank/DDBJ databases">
        <authorList>
            <person name="Mendez C."/>
            <person name="Richter M."/>
            <person name="Ferrer M."/>
            <person name="Sanchez J."/>
        </authorList>
    </citation>
    <scope>NUCLEOTIDE SEQUENCE</scope>
</reference>
<protein>
    <submittedName>
        <fullName evidence="1">Oligosaccharyl transferase STT3 subunit family</fullName>
    </submittedName>
</protein>
<comment type="caution">
    <text evidence="1">The sequence shown here is derived from an EMBL/GenBank/DDBJ whole genome shotgun (WGS) entry which is preliminary data.</text>
</comment>
<reference evidence="1" key="2">
    <citation type="journal article" date="2014" name="ISME J.">
        <title>Microbial stratification in low pH oxic and suboxic macroscopic growths along an acid mine drainage.</title>
        <authorList>
            <person name="Mendez-Garcia C."/>
            <person name="Mesa V."/>
            <person name="Sprenger R.R."/>
            <person name="Richter M."/>
            <person name="Diez M.S."/>
            <person name="Solano J."/>
            <person name="Bargiela R."/>
            <person name="Golyshina O.V."/>
            <person name="Manteca A."/>
            <person name="Ramos J.L."/>
            <person name="Gallego J.R."/>
            <person name="Llorente I."/>
            <person name="Martins Dos Santos V.A."/>
            <person name="Jensen O.N."/>
            <person name="Pelaez A.I."/>
            <person name="Sanchez J."/>
            <person name="Ferrer M."/>
        </authorList>
    </citation>
    <scope>NUCLEOTIDE SEQUENCE</scope>
</reference>
<dbReference type="Gene3D" id="3.40.50.12610">
    <property type="match status" value="1"/>
</dbReference>
<proteinExistence type="predicted"/>
<dbReference type="AlphaFoldDB" id="T0ZJX9"/>
<accession>T0ZJX9</accession>
<sequence length="231" mass="24835">MDTPTQYDESGYNWLAQQDTNILPISSRPAFISWWDYGFQALDQGQHPTVADNFQDGIDPSGNFLLAQNESAAIGVMAADLLYAEAQTTGKPYLPAALNAQLASDDVNLTLLHAYLANQTADVRIVLGNPNLYGPFNPATINPLSAMYNVVSIFLASSLSENQVVKVYQDVQAYTGWSIRYAMSNSLLFPSSGSNTGIFYAPADLTGRVISSGGIPTGFFQVTVVGTDGNT</sequence>